<reference evidence="1 2" key="1">
    <citation type="submission" date="2016-12" db="EMBL/GenBank/DDBJ databases">
        <title>Draft genome sequence of Fusarium oxysporum causing rot on Narcissus.</title>
        <authorList>
            <person name="Armitage A.D."/>
            <person name="Taylor A."/>
            <person name="Clarkson J.P."/>
            <person name="Harrison R.J."/>
            <person name="Jackson A.C."/>
        </authorList>
    </citation>
    <scope>NUCLEOTIDE SEQUENCE [LARGE SCALE GENOMIC DNA]</scope>
    <source>
        <strain evidence="1 2">N139</strain>
    </source>
</reference>
<name>A0A4Q2V620_FUSOX</name>
<sequence length="276" mass="30896">MMADYYGARVNLNVLPRVAKKDVYPTNHVDVEKSLPMKVNIRQTSRFALLIAFATNDPKLTEELQSLYQACPNLFHSIMPNADDAAQMDLGDEADIIYDIHGSADKDHAHLVVRLHARKMSKVIHPASTGPAGGAGYQAEKGLPLRNRERSSAVSKLLREACARDYHFQVQSSGSSGLAGLQRIVGDYIQYHSTQVGRIDHIFLHDKMKERRIFLILTRLMSALGRDKELQQRVVRENKEDGPIIVGLPGLIPNHQYIVPVKNVGLVPIKWSVFTL</sequence>
<dbReference type="Proteomes" id="UP000290540">
    <property type="component" value="Unassembled WGS sequence"/>
</dbReference>
<comment type="caution">
    <text evidence="1">The sequence shown here is derived from an EMBL/GenBank/DDBJ whole genome shotgun (WGS) entry which is preliminary data.</text>
</comment>
<accession>A0A4Q2V620</accession>
<dbReference type="EMBL" id="MQTW01000431">
    <property type="protein sequence ID" value="RYC80118.1"/>
    <property type="molecule type" value="Genomic_DNA"/>
</dbReference>
<organism evidence="1 2">
    <name type="scientific">Fusarium oxysporum f. sp. narcissi</name>
    <dbReference type="NCBI Taxonomy" id="451672"/>
    <lineage>
        <taxon>Eukaryota</taxon>
        <taxon>Fungi</taxon>
        <taxon>Dikarya</taxon>
        <taxon>Ascomycota</taxon>
        <taxon>Pezizomycotina</taxon>
        <taxon>Sordariomycetes</taxon>
        <taxon>Hypocreomycetidae</taxon>
        <taxon>Hypocreales</taxon>
        <taxon>Nectriaceae</taxon>
        <taxon>Fusarium</taxon>
        <taxon>Fusarium oxysporum species complex</taxon>
    </lineage>
</organism>
<proteinExistence type="predicted"/>
<evidence type="ECO:0000313" key="1">
    <source>
        <dbReference type="EMBL" id="RYC80118.1"/>
    </source>
</evidence>
<dbReference type="AlphaFoldDB" id="A0A4Q2V620"/>
<gene>
    <name evidence="1" type="ORF">BFJ63_vAg16994</name>
</gene>
<protein>
    <submittedName>
        <fullName evidence="1">Uncharacterized protein</fullName>
    </submittedName>
</protein>
<evidence type="ECO:0000313" key="2">
    <source>
        <dbReference type="Proteomes" id="UP000290540"/>
    </source>
</evidence>